<keyword evidence="3" id="KW-1185">Reference proteome</keyword>
<feature type="transmembrane region" description="Helical" evidence="1">
    <location>
        <begin position="319"/>
        <end position="338"/>
    </location>
</feature>
<feature type="transmembrane region" description="Helical" evidence="1">
    <location>
        <begin position="206"/>
        <end position="226"/>
    </location>
</feature>
<gene>
    <name evidence="2" type="ORF">ACFL27_28875</name>
</gene>
<dbReference type="Proteomes" id="UP001594351">
    <property type="component" value="Unassembled WGS sequence"/>
</dbReference>
<protein>
    <submittedName>
        <fullName evidence="2">DUF2723 domain-containing protein</fullName>
    </submittedName>
</protein>
<evidence type="ECO:0000313" key="3">
    <source>
        <dbReference type="Proteomes" id="UP001594351"/>
    </source>
</evidence>
<feature type="transmembrane region" description="Helical" evidence="1">
    <location>
        <begin position="289"/>
        <end position="312"/>
    </location>
</feature>
<feature type="transmembrane region" description="Helical" evidence="1">
    <location>
        <begin position="131"/>
        <end position="150"/>
    </location>
</feature>
<feature type="non-terminal residue" evidence="2">
    <location>
        <position position="655"/>
    </location>
</feature>
<feature type="transmembrane region" description="Helical" evidence="1">
    <location>
        <begin position="388"/>
        <end position="408"/>
    </location>
</feature>
<evidence type="ECO:0000256" key="1">
    <source>
        <dbReference type="SAM" id="Phobius"/>
    </source>
</evidence>
<keyword evidence="1" id="KW-1133">Transmembrane helix</keyword>
<keyword evidence="1" id="KW-0812">Transmembrane</keyword>
<accession>A0ABV6Z6Z9</accession>
<dbReference type="PANTHER" id="PTHR16214:SF3">
    <property type="entry name" value="TRANSMEMBRANE PROTEIN 260"/>
    <property type="match status" value="1"/>
</dbReference>
<dbReference type="InterPro" id="IPR021280">
    <property type="entry name" value="TMEM260-like"/>
</dbReference>
<feature type="transmembrane region" description="Helical" evidence="1">
    <location>
        <begin position="162"/>
        <end position="185"/>
    </location>
</feature>
<dbReference type="Pfam" id="PF11028">
    <property type="entry name" value="TMEM260-like"/>
    <property type="match status" value="1"/>
</dbReference>
<dbReference type="InterPro" id="IPR052724">
    <property type="entry name" value="GT117_domain-containing"/>
</dbReference>
<proteinExistence type="predicted"/>
<feature type="transmembrane region" description="Helical" evidence="1">
    <location>
        <begin position="344"/>
        <end position="367"/>
    </location>
</feature>
<evidence type="ECO:0000313" key="2">
    <source>
        <dbReference type="EMBL" id="MFC1854217.1"/>
    </source>
</evidence>
<feature type="transmembrane region" description="Helical" evidence="1">
    <location>
        <begin position="105"/>
        <end position="124"/>
    </location>
</feature>
<sequence length="655" mass="75765">MENLVFKHHYRMMLLPILILLILIFIYYSTLCPTVYWYDSAELTVVSDQIGIPHPTGYPTYLIMAKYFSLFTPSEPALGINAFSLLCSMLTLLCLIRYLKMLELAPSAISIGILFLAGSEVFWSQSIKAEVYTLNLLFIVLILLCEKVWLDTNDPRYACVSSFLFGLGMGNHVTLIFIGPALIWYRVRALYRHLKPVKQKQISLSFTFVSMNGLLFLLGLSVYLYLPLRAIFDPTINIGDPDNLEDFLQVIMGGQFYKYFLAHKPEQLWSQIVKPLKLGCPGSRIVKPFFILLTQLSPGGVILGLTGLMISFFRRFSSLGILISLSGFTALFVMFYRVQDIDCFSLPLIMTFSIWCSFGIHWFVSTWQMKQNKDIRLASQRNSNKLKLYAVHIVMFVLCLILMMKALFIRSLIDLSDYEATEHYIQSVYARVPREAYIFNKMTPEDWRLMAPLWYSKYCLLKRMDLKLYDDLGFRKLQRINPGEPIFVLHDDLTLRGRFRLIPQGPVWKVELKSLAFPTAVTPEQTIMLDMGPYNNADYRHDPFNPNPEIGSDHFFPHLIPGVLRWHQIPFAILLPYQESLIPSVLTTCFQQSFNMMIPLNELPTRSLWFLLDGGIQKHERVLCASIEVELQNGGVVRKNIYSFDDVWEYFNYKN</sequence>
<dbReference type="EMBL" id="JBHPBY010000775">
    <property type="protein sequence ID" value="MFC1854217.1"/>
    <property type="molecule type" value="Genomic_DNA"/>
</dbReference>
<dbReference type="PANTHER" id="PTHR16214">
    <property type="entry name" value="TRANSMEMBRANE PROTEIN 260"/>
    <property type="match status" value="1"/>
</dbReference>
<comment type="caution">
    <text evidence="2">The sequence shown here is derived from an EMBL/GenBank/DDBJ whole genome shotgun (WGS) entry which is preliminary data.</text>
</comment>
<feature type="transmembrane region" description="Helical" evidence="1">
    <location>
        <begin position="80"/>
        <end position="99"/>
    </location>
</feature>
<feature type="transmembrane region" description="Helical" evidence="1">
    <location>
        <begin position="50"/>
        <end position="68"/>
    </location>
</feature>
<reference evidence="2 3" key="1">
    <citation type="submission" date="2024-09" db="EMBL/GenBank/DDBJ databases">
        <title>Laminarin stimulates single cell rates of sulfate reduction while oxygen inhibits transcriptomic activity in coastal marine sediment.</title>
        <authorList>
            <person name="Lindsay M."/>
            <person name="Orcutt B."/>
            <person name="Emerson D."/>
            <person name="Stepanauskas R."/>
            <person name="D'Angelo T."/>
        </authorList>
    </citation>
    <scope>NUCLEOTIDE SEQUENCE [LARGE SCALE GENOMIC DNA]</scope>
    <source>
        <strain evidence="2">SAG AM-311-K15</strain>
    </source>
</reference>
<keyword evidence="1" id="KW-0472">Membrane</keyword>
<name>A0ABV6Z6Z9_UNCC1</name>
<feature type="transmembrane region" description="Helical" evidence="1">
    <location>
        <begin position="12"/>
        <end position="38"/>
    </location>
</feature>
<organism evidence="2 3">
    <name type="scientific">candidate division CSSED10-310 bacterium</name>
    <dbReference type="NCBI Taxonomy" id="2855610"/>
    <lineage>
        <taxon>Bacteria</taxon>
        <taxon>Bacteria division CSSED10-310</taxon>
    </lineage>
</organism>